<gene>
    <name evidence="2" type="ORF">AVDCRST_MAG27-4254</name>
</gene>
<feature type="non-terminal residue" evidence="2">
    <location>
        <position position="61"/>
    </location>
</feature>
<feature type="compositionally biased region" description="Basic residues" evidence="1">
    <location>
        <begin position="1"/>
        <end position="12"/>
    </location>
</feature>
<protein>
    <submittedName>
        <fullName evidence="2">Uncharacterized protein</fullName>
    </submittedName>
</protein>
<name>A0A6J4JSL0_9PROT</name>
<evidence type="ECO:0000256" key="1">
    <source>
        <dbReference type="SAM" id="MobiDB-lite"/>
    </source>
</evidence>
<feature type="compositionally biased region" description="Basic and acidic residues" evidence="1">
    <location>
        <begin position="35"/>
        <end position="45"/>
    </location>
</feature>
<reference evidence="2" key="1">
    <citation type="submission" date="2020-02" db="EMBL/GenBank/DDBJ databases">
        <authorList>
            <person name="Meier V. D."/>
        </authorList>
    </citation>
    <scope>NUCLEOTIDE SEQUENCE</scope>
    <source>
        <strain evidence="2">AVDCRST_MAG27</strain>
    </source>
</reference>
<organism evidence="2">
    <name type="scientific">uncultured Craurococcus sp</name>
    <dbReference type="NCBI Taxonomy" id="1135998"/>
    <lineage>
        <taxon>Bacteria</taxon>
        <taxon>Pseudomonadati</taxon>
        <taxon>Pseudomonadota</taxon>
        <taxon>Alphaproteobacteria</taxon>
        <taxon>Acetobacterales</taxon>
        <taxon>Acetobacteraceae</taxon>
        <taxon>Craurococcus</taxon>
        <taxon>environmental samples</taxon>
    </lineage>
</organism>
<sequence>DDRDRARCRHRPPCPSGHRILDDHGGRGLPGAAWRQERAGELENRRHLHRREGQAPRFPGL</sequence>
<accession>A0A6J4JSL0</accession>
<dbReference type="EMBL" id="CADCTD010000179">
    <property type="protein sequence ID" value="CAA9286135.1"/>
    <property type="molecule type" value="Genomic_DNA"/>
</dbReference>
<evidence type="ECO:0000313" key="2">
    <source>
        <dbReference type="EMBL" id="CAA9286135.1"/>
    </source>
</evidence>
<feature type="non-terminal residue" evidence="2">
    <location>
        <position position="1"/>
    </location>
</feature>
<proteinExistence type="predicted"/>
<feature type="region of interest" description="Disordered" evidence="1">
    <location>
        <begin position="1"/>
        <end position="61"/>
    </location>
</feature>
<dbReference type="AlphaFoldDB" id="A0A6J4JSL0"/>